<dbReference type="GeneID" id="106011966"/>
<evidence type="ECO:0000313" key="4">
    <source>
        <dbReference type="RefSeq" id="XP_035826057.1"/>
    </source>
</evidence>
<gene>
    <name evidence="4" type="primary">LOC106011966</name>
</gene>
<feature type="compositionally biased region" description="Basic residues" evidence="1">
    <location>
        <begin position="1"/>
        <end position="24"/>
    </location>
</feature>
<evidence type="ECO:0000313" key="3">
    <source>
        <dbReference type="Proteomes" id="UP000694888"/>
    </source>
</evidence>
<keyword evidence="2" id="KW-0472">Membrane</keyword>
<dbReference type="Proteomes" id="UP000694888">
    <property type="component" value="Unplaced"/>
</dbReference>
<evidence type="ECO:0000256" key="1">
    <source>
        <dbReference type="SAM" id="MobiDB-lite"/>
    </source>
</evidence>
<feature type="transmembrane region" description="Helical" evidence="2">
    <location>
        <begin position="414"/>
        <end position="435"/>
    </location>
</feature>
<keyword evidence="2" id="KW-0812">Transmembrane</keyword>
<keyword evidence="2" id="KW-1133">Transmembrane helix</keyword>
<dbReference type="RefSeq" id="XP_035826057.1">
    <property type="nucleotide sequence ID" value="XM_035970164.1"/>
</dbReference>
<accession>A0ABM1VUG5</accession>
<sequence>MSENKLRRRGSSRSSRRRRRRRSTHSMTSSYGGMDEDDEMLKMFDNDEDEDDIEINNNHNDDEGDDDENNGDGEKDRIAEELDARRRKLEEALKEEMLLQKIEQCKSLIESVKQQKWKMSRKMKVLSKARSYVEKHEGKLSRSKGYQQRGKQLMKQAMRWWNNVMASLVPWEMRIKRIESHFGSVVASYFIFLRWLLWISVWLAVIPSCFIMIPEMVLGSAHGTTNRKTIPADKEKTAYDLKTIWNAEGVVEYSLLFYGYYGNDGIIGQGYRMPLAYLLTSLTTFAFSFIVVLKRMANNSRQSRLSNKDEQFTFSWKLLTEWDFMIANQETATTKHASITTTFKETILEEQEKAREGKVWLLRSLRVAANVIILLLLALSTYVIQLFVERSREMELKVRNDPNYEAGFWAENELTVIMTLISTIFPNILDLISLMEKYHPRTSLRLMLGR</sequence>
<feature type="transmembrane region" description="Helical" evidence="2">
    <location>
        <begin position="182"/>
        <end position="213"/>
    </location>
</feature>
<dbReference type="PANTHER" id="PTHR23302:SF40">
    <property type="entry name" value="TRANSMEMBRANE CHANNEL-LIKE PROTEIN"/>
    <property type="match status" value="1"/>
</dbReference>
<organism evidence="3 4">
    <name type="scientific">Aplysia californica</name>
    <name type="common">California sea hare</name>
    <dbReference type="NCBI Taxonomy" id="6500"/>
    <lineage>
        <taxon>Eukaryota</taxon>
        <taxon>Metazoa</taxon>
        <taxon>Spiralia</taxon>
        <taxon>Lophotrochozoa</taxon>
        <taxon>Mollusca</taxon>
        <taxon>Gastropoda</taxon>
        <taxon>Heterobranchia</taxon>
        <taxon>Euthyneura</taxon>
        <taxon>Tectipleura</taxon>
        <taxon>Aplysiida</taxon>
        <taxon>Aplysioidea</taxon>
        <taxon>Aplysiidae</taxon>
        <taxon>Aplysia</taxon>
    </lineage>
</organism>
<protein>
    <submittedName>
        <fullName evidence="4">Transmembrane channel-like protein 3</fullName>
    </submittedName>
</protein>
<dbReference type="PANTHER" id="PTHR23302">
    <property type="entry name" value="TRANSMEMBRANE CHANNEL-RELATED"/>
    <property type="match status" value="1"/>
</dbReference>
<feature type="region of interest" description="Disordered" evidence="1">
    <location>
        <begin position="1"/>
        <end position="78"/>
    </location>
</feature>
<dbReference type="InterPro" id="IPR038900">
    <property type="entry name" value="TMC"/>
</dbReference>
<feature type="transmembrane region" description="Helical" evidence="2">
    <location>
        <begin position="275"/>
        <end position="293"/>
    </location>
</feature>
<feature type="transmembrane region" description="Helical" evidence="2">
    <location>
        <begin position="367"/>
        <end position="388"/>
    </location>
</feature>
<name>A0ABM1VUG5_APLCA</name>
<reference evidence="4" key="1">
    <citation type="submission" date="2025-08" db="UniProtKB">
        <authorList>
            <consortium name="RefSeq"/>
        </authorList>
    </citation>
    <scope>IDENTIFICATION</scope>
</reference>
<feature type="compositionally biased region" description="Acidic residues" evidence="1">
    <location>
        <begin position="62"/>
        <end position="71"/>
    </location>
</feature>
<proteinExistence type="predicted"/>
<evidence type="ECO:0000256" key="2">
    <source>
        <dbReference type="SAM" id="Phobius"/>
    </source>
</evidence>
<keyword evidence="3" id="KW-1185">Reference proteome</keyword>